<dbReference type="EMBL" id="JACIJF010000007">
    <property type="protein sequence ID" value="MBB5711300.1"/>
    <property type="molecule type" value="Genomic_DNA"/>
</dbReference>
<gene>
    <name evidence="1" type="ORF">FHT02_002544</name>
</gene>
<comment type="caution">
    <text evidence="1">The sequence shown here is derived from an EMBL/GenBank/DDBJ whole genome shotgun (WGS) entry which is preliminary data.</text>
</comment>
<organism evidence="1 2">
    <name type="scientific">Sphingomonas xinjiangensis</name>
    <dbReference type="NCBI Taxonomy" id="643568"/>
    <lineage>
        <taxon>Bacteria</taxon>
        <taxon>Pseudomonadati</taxon>
        <taxon>Pseudomonadota</taxon>
        <taxon>Alphaproteobacteria</taxon>
        <taxon>Sphingomonadales</taxon>
        <taxon>Sphingomonadaceae</taxon>
        <taxon>Sphingomonas</taxon>
    </lineage>
</organism>
<protein>
    <submittedName>
        <fullName evidence="1">Uncharacterized protein</fullName>
    </submittedName>
</protein>
<sequence>MPTQLAVLLVGMAARQAASPTARVQARIGMAAAAVTLLAPRHGCFHRAAAWALRAESKNEDGVNLGVLADVQAPADSKASRVA</sequence>
<accession>A0A840YN73</accession>
<name>A0A840YN73_9SPHN</name>
<evidence type="ECO:0000313" key="1">
    <source>
        <dbReference type="EMBL" id="MBB5711300.1"/>
    </source>
</evidence>
<keyword evidence="2" id="KW-1185">Reference proteome</keyword>
<dbReference type="Proteomes" id="UP000527143">
    <property type="component" value="Unassembled WGS sequence"/>
</dbReference>
<proteinExistence type="predicted"/>
<dbReference type="RefSeq" id="WP_184088303.1">
    <property type="nucleotide sequence ID" value="NZ_JACIJF010000007.1"/>
</dbReference>
<reference evidence="1 2" key="1">
    <citation type="submission" date="2020-08" db="EMBL/GenBank/DDBJ databases">
        <title>Genomic Encyclopedia of Type Strains, Phase IV (KMG-IV): sequencing the most valuable type-strain genomes for metagenomic binning, comparative biology and taxonomic classification.</title>
        <authorList>
            <person name="Goeker M."/>
        </authorList>
    </citation>
    <scope>NUCLEOTIDE SEQUENCE [LARGE SCALE GENOMIC DNA]</scope>
    <source>
        <strain evidence="1 2">DSM 26736</strain>
    </source>
</reference>
<evidence type="ECO:0000313" key="2">
    <source>
        <dbReference type="Proteomes" id="UP000527143"/>
    </source>
</evidence>
<dbReference type="AlphaFoldDB" id="A0A840YN73"/>